<dbReference type="AntiFam" id="ANF00095">
    <property type="entry name" value="Shadow ORF (opposite ABC transporters)"/>
</dbReference>
<keyword evidence="3" id="KW-1185">Reference proteome</keyword>
<dbReference type="EMBL" id="AP022870">
    <property type="protein sequence ID" value="BCB75239.1"/>
    <property type="molecule type" value="Genomic_DNA"/>
</dbReference>
<organism evidence="2 3">
    <name type="scientific">Phytohabitans flavus</name>
    <dbReference type="NCBI Taxonomy" id="1076124"/>
    <lineage>
        <taxon>Bacteria</taxon>
        <taxon>Bacillati</taxon>
        <taxon>Actinomycetota</taxon>
        <taxon>Actinomycetes</taxon>
        <taxon>Micromonosporales</taxon>
        <taxon>Micromonosporaceae</taxon>
    </lineage>
</organism>
<feature type="region of interest" description="Disordered" evidence="1">
    <location>
        <begin position="60"/>
        <end position="101"/>
    </location>
</feature>
<feature type="compositionally biased region" description="Low complexity" evidence="1">
    <location>
        <begin position="80"/>
        <end position="99"/>
    </location>
</feature>
<dbReference type="AlphaFoldDB" id="A0A6F8XN64"/>
<gene>
    <name evidence="2" type="ORF">Pflav_016490</name>
</gene>
<dbReference type="KEGG" id="pfla:Pflav_016490"/>
<protein>
    <submittedName>
        <fullName evidence="2">Uncharacterized protein</fullName>
    </submittedName>
</protein>
<evidence type="ECO:0000313" key="3">
    <source>
        <dbReference type="Proteomes" id="UP000502508"/>
    </source>
</evidence>
<reference evidence="2 3" key="2">
    <citation type="submission" date="2020-03" db="EMBL/GenBank/DDBJ databases">
        <authorList>
            <person name="Ichikawa N."/>
            <person name="Kimura A."/>
            <person name="Kitahashi Y."/>
            <person name="Uohara A."/>
        </authorList>
    </citation>
    <scope>NUCLEOTIDE SEQUENCE [LARGE SCALE GENOMIC DNA]</scope>
    <source>
        <strain evidence="2 3">NBRC 107702</strain>
    </source>
</reference>
<proteinExistence type="predicted"/>
<accession>A0A6F8XN64</accession>
<evidence type="ECO:0000256" key="1">
    <source>
        <dbReference type="SAM" id="MobiDB-lite"/>
    </source>
</evidence>
<feature type="region of interest" description="Disordered" evidence="1">
    <location>
        <begin position="14"/>
        <end position="35"/>
    </location>
</feature>
<reference evidence="2 3" key="1">
    <citation type="submission" date="2020-03" db="EMBL/GenBank/DDBJ databases">
        <title>Whole genome shotgun sequence of Phytohabitans flavus NBRC 107702.</title>
        <authorList>
            <person name="Komaki H."/>
            <person name="Tamura T."/>
        </authorList>
    </citation>
    <scope>NUCLEOTIDE SEQUENCE [LARGE SCALE GENOMIC DNA]</scope>
    <source>
        <strain evidence="2 3">NBRC 107702</strain>
    </source>
</reference>
<sequence length="136" mass="13757">MARVEADKFEQFGYPVAGAALPPRQPEGDVAGHGQVREEVAVLGDVADPAPLCRQAVDSAAADDDGAAVGSLEAGHDAQQRGLAGAGAAQQRGQLAGGQVEVDAGQDGRAAVRLAQAGQVHGGVHRAASWSVRMSR</sequence>
<dbReference type="Proteomes" id="UP000502508">
    <property type="component" value="Chromosome"/>
</dbReference>
<name>A0A6F8XN64_9ACTN</name>
<evidence type="ECO:0000313" key="2">
    <source>
        <dbReference type="EMBL" id="BCB75239.1"/>
    </source>
</evidence>